<keyword evidence="7" id="KW-1185">Reference proteome</keyword>
<dbReference type="InterPro" id="IPR017853">
    <property type="entry name" value="GH"/>
</dbReference>
<dbReference type="RefSeq" id="WP_236958678.1">
    <property type="nucleotide sequence ID" value="NZ_JAETXX010000003.1"/>
</dbReference>
<feature type="region of interest" description="Disordered" evidence="4">
    <location>
        <begin position="39"/>
        <end position="62"/>
    </location>
</feature>
<proteinExistence type="inferred from homology"/>
<reference evidence="6 7" key="1">
    <citation type="submission" date="2021-01" db="EMBL/GenBank/DDBJ databases">
        <title>Genome sequencing of Joostella atrarenae M1-2 (= KCTC 23194).</title>
        <authorList>
            <person name="Zakaria M.R."/>
            <person name="Lam M.Q."/>
            <person name="Chong C.S."/>
        </authorList>
    </citation>
    <scope>NUCLEOTIDE SEQUENCE [LARGE SCALE GENOMIC DNA]</scope>
    <source>
        <strain evidence="6 7">M1-2</strain>
    </source>
</reference>
<dbReference type="PANTHER" id="PTHR34142:SF1">
    <property type="entry name" value="GLYCOSIDE HYDROLASE FAMILY 5 DOMAIN-CONTAINING PROTEIN"/>
    <property type="match status" value="1"/>
</dbReference>
<dbReference type="Proteomes" id="UP000829517">
    <property type="component" value="Unassembled WGS sequence"/>
</dbReference>
<evidence type="ECO:0000256" key="3">
    <source>
        <dbReference type="RuleBase" id="RU361153"/>
    </source>
</evidence>
<evidence type="ECO:0000313" key="7">
    <source>
        <dbReference type="Proteomes" id="UP000829517"/>
    </source>
</evidence>
<comment type="caution">
    <text evidence="6">The sequence shown here is derived from an EMBL/GenBank/DDBJ whole genome shotgun (WGS) entry which is preliminary data.</text>
</comment>
<dbReference type="InterPro" id="IPR001547">
    <property type="entry name" value="Glyco_hydro_5"/>
</dbReference>
<dbReference type="EMBL" id="JAETXX010000003">
    <property type="protein sequence ID" value="MCF8714713.1"/>
    <property type="molecule type" value="Genomic_DNA"/>
</dbReference>
<evidence type="ECO:0000313" key="6">
    <source>
        <dbReference type="EMBL" id="MCF8714713.1"/>
    </source>
</evidence>
<accession>A0ABS9J2Q0</accession>
<evidence type="ECO:0000259" key="5">
    <source>
        <dbReference type="Pfam" id="PF00150"/>
    </source>
</evidence>
<feature type="domain" description="Glycoside hydrolase family 5" evidence="5">
    <location>
        <begin position="88"/>
        <end position="281"/>
    </location>
</feature>
<dbReference type="Pfam" id="PF00150">
    <property type="entry name" value="Cellulase"/>
    <property type="match status" value="1"/>
</dbReference>
<dbReference type="SUPFAM" id="SSF51445">
    <property type="entry name" value="(Trans)glycosidases"/>
    <property type="match status" value="1"/>
</dbReference>
<evidence type="ECO:0000256" key="2">
    <source>
        <dbReference type="ARBA" id="ARBA00023295"/>
    </source>
</evidence>
<comment type="similarity">
    <text evidence="3">Belongs to the glycosyl hydrolase 5 (cellulase A) family.</text>
</comment>
<dbReference type="Gene3D" id="3.20.20.80">
    <property type="entry name" value="Glycosidases"/>
    <property type="match status" value="1"/>
</dbReference>
<dbReference type="PANTHER" id="PTHR34142">
    <property type="entry name" value="ENDO-BETA-1,4-GLUCANASE A"/>
    <property type="match status" value="1"/>
</dbReference>
<name>A0ABS9J2Q0_9FLAO</name>
<evidence type="ECO:0000256" key="4">
    <source>
        <dbReference type="SAM" id="MobiDB-lite"/>
    </source>
</evidence>
<protein>
    <submittedName>
        <fullName evidence="6">Cellulase family glycosylhydrolase</fullName>
    </submittedName>
</protein>
<organism evidence="6 7">
    <name type="scientific">Joostella atrarenae</name>
    <dbReference type="NCBI Taxonomy" id="679257"/>
    <lineage>
        <taxon>Bacteria</taxon>
        <taxon>Pseudomonadati</taxon>
        <taxon>Bacteroidota</taxon>
        <taxon>Flavobacteriia</taxon>
        <taxon>Flavobacteriales</taxon>
        <taxon>Flavobacteriaceae</taxon>
        <taxon>Joostella</taxon>
    </lineage>
</organism>
<keyword evidence="2 3" id="KW-0326">Glycosidase</keyword>
<evidence type="ECO:0000256" key="1">
    <source>
        <dbReference type="ARBA" id="ARBA00022801"/>
    </source>
</evidence>
<feature type="compositionally biased region" description="Basic and acidic residues" evidence="4">
    <location>
        <begin position="40"/>
        <end position="54"/>
    </location>
</feature>
<keyword evidence="1 3" id="KW-0378">Hydrolase</keyword>
<gene>
    <name evidence="6" type="ORF">JM658_07715</name>
</gene>
<sequence length="354" mass="41405">MVFLKNDKLIFVFSIAILITNCSSDKINVEVSEEVVEVNSPKEEDPAELVEPKNKNGTLLDRNGVPLRGVPMIITQIHQDKGVPFAKDVDNWIKLRDTYKINTVRLYWSDLWKSIRGAKENEYWNVDEALPHIEACVQNAIAVGMNIIINYHVTGENESFKDYNDITQPIDYNRNHAERLDFWTKISKKYKNNNLVFFELSNEPVFNTTGYLNADFKKNLIQIYNVVRKEAPNRQILLFSFNGTHYNLKSVVEDYSPDIDWSRTSIAFHAYHDTTSTKIEELMKTYRIVCTEWDYYGTYDYVKSINGDYLSVESMEKLNIGWVDWFNKESVTSFNRLENILLPDAETKGYAWWY</sequence>